<evidence type="ECO:0000313" key="2">
    <source>
        <dbReference type="EMBL" id="EQD69933.1"/>
    </source>
</evidence>
<gene>
    <name evidence="2" type="ORF">B1A_06567</name>
</gene>
<dbReference type="GO" id="GO:0016787">
    <property type="term" value="F:hydrolase activity"/>
    <property type="evidence" value="ECO:0007669"/>
    <property type="project" value="UniProtKB-KW"/>
</dbReference>
<accession>T1BMV1</accession>
<organism evidence="2">
    <name type="scientific">mine drainage metagenome</name>
    <dbReference type="NCBI Taxonomy" id="410659"/>
    <lineage>
        <taxon>unclassified sequences</taxon>
        <taxon>metagenomes</taxon>
        <taxon>ecological metagenomes</taxon>
    </lineage>
</organism>
<keyword evidence="2" id="KW-0378">Hydrolase</keyword>
<proteinExistence type="predicted"/>
<dbReference type="EMBL" id="AUZX01004759">
    <property type="protein sequence ID" value="EQD69933.1"/>
    <property type="molecule type" value="Genomic_DNA"/>
</dbReference>
<comment type="caution">
    <text evidence="2">The sequence shown here is derived from an EMBL/GenBank/DDBJ whole genome shotgun (WGS) entry which is preliminary data.</text>
</comment>
<feature type="domain" description="Sulfatase N-terminal" evidence="1">
    <location>
        <begin position="2"/>
        <end position="43"/>
    </location>
</feature>
<evidence type="ECO:0000259" key="1">
    <source>
        <dbReference type="Pfam" id="PF00884"/>
    </source>
</evidence>
<dbReference type="Pfam" id="PF00884">
    <property type="entry name" value="Sulfatase"/>
    <property type="match status" value="1"/>
</dbReference>
<sequence length="51" mass="5598">MDRLCVEGVRLARHYSQAAPCAPGRAALYTGTYQMNNRVVANGSPLAERFD</sequence>
<dbReference type="InterPro" id="IPR000917">
    <property type="entry name" value="Sulfatase_N"/>
</dbReference>
<dbReference type="Gene3D" id="3.40.720.10">
    <property type="entry name" value="Alkaline Phosphatase, subunit A"/>
    <property type="match status" value="1"/>
</dbReference>
<dbReference type="SUPFAM" id="SSF53649">
    <property type="entry name" value="Alkaline phosphatase-like"/>
    <property type="match status" value="1"/>
</dbReference>
<reference evidence="2" key="1">
    <citation type="submission" date="2013-08" db="EMBL/GenBank/DDBJ databases">
        <authorList>
            <person name="Mendez C."/>
            <person name="Richter M."/>
            <person name="Ferrer M."/>
            <person name="Sanchez J."/>
        </authorList>
    </citation>
    <scope>NUCLEOTIDE SEQUENCE</scope>
</reference>
<dbReference type="InterPro" id="IPR017850">
    <property type="entry name" value="Alkaline_phosphatase_core_sf"/>
</dbReference>
<name>T1BMV1_9ZZZZ</name>
<dbReference type="AlphaFoldDB" id="T1BMV1"/>
<protein>
    <submittedName>
        <fullName evidence="2">Sulfatase (Sulfuric ester hydrolase) protein</fullName>
    </submittedName>
</protein>
<reference evidence="2" key="2">
    <citation type="journal article" date="2014" name="ISME J.">
        <title>Microbial stratification in low pH oxic and suboxic macroscopic growths along an acid mine drainage.</title>
        <authorList>
            <person name="Mendez-Garcia C."/>
            <person name="Mesa V."/>
            <person name="Sprenger R.R."/>
            <person name="Richter M."/>
            <person name="Diez M.S."/>
            <person name="Solano J."/>
            <person name="Bargiela R."/>
            <person name="Golyshina O.V."/>
            <person name="Manteca A."/>
            <person name="Ramos J.L."/>
            <person name="Gallego J.R."/>
            <person name="Llorente I."/>
            <person name="Martins Dos Santos V.A."/>
            <person name="Jensen O.N."/>
            <person name="Pelaez A.I."/>
            <person name="Sanchez J."/>
            <person name="Ferrer M."/>
        </authorList>
    </citation>
    <scope>NUCLEOTIDE SEQUENCE</scope>
</reference>
<feature type="non-terminal residue" evidence="2">
    <location>
        <position position="51"/>
    </location>
</feature>